<name>K1QTI4_MAGGI</name>
<dbReference type="Gene3D" id="3.30.40.10">
    <property type="entry name" value="Zinc/RING finger domain, C3HC4 (zinc finger)"/>
    <property type="match status" value="1"/>
</dbReference>
<organism evidence="1">
    <name type="scientific">Magallana gigas</name>
    <name type="common">Pacific oyster</name>
    <name type="synonym">Crassostrea gigas</name>
    <dbReference type="NCBI Taxonomy" id="29159"/>
    <lineage>
        <taxon>Eukaryota</taxon>
        <taxon>Metazoa</taxon>
        <taxon>Spiralia</taxon>
        <taxon>Lophotrochozoa</taxon>
        <taxon>Mollusca</taxon>
        <taxon>Bivalvia</taxon>
        <taxon>Autobranchia</taxon>
        <taxon>Pteriomorphia</taxon>
        <taxon>Ostreida</taxon>
        <taxon>Ostreoidea</taxon>
        <taxon>Ostreidae</taxon>
        <taxon>Magallana</taxon>
    </lineage>
</organism>
<dbReference type="Pfam" id="PF15227">
    <property type="entry name" value="zf-C3HC4_4"/>
    <property type="match status" value="1"/>
</dbReference>
<dbReference type="InterPro" id="IPR013083">
    <property type="entry name" value="Znf_RING/FYVE/PHD"/>
</dbReference>
<reference evidence="1" key="1">
    <citation type="journal article" date="2012" name="Nature">
        <title>The oyster genome reveals stress adaptation and complexity of shell formation.</title>
        <authorList>
            <person name="Zhang G."/>
            <person name="Fang X."/>
            <person name="Guo X."/>
            <person name="Li L."/>
            <person name="Luo R."/>
            <person name="Xu F."/>
            <person name="Yang P."/>
            <person name="Zhang L."/>
            <person name="Wang X."/>
            <person name="Qi H."/>
            <person name="Xiong Z."/>
            <person name="Que H."/>
            <person name="Xie Y."/>
            <person name="Holland P.W."/>
            <person name="Paps J."/>
            <person name="Zhu Y."/>
            <person name="Wu F."/>
            <person name="Chen Y."/>
            <person name="Wang J."/>
            <person name="Peng C."/>
            <person name="Meng J."/>
            <person name="Yang L."/>
            <person name="Liu J."/>
            <person name="Wen B."/>
            <person name="Zhang N."/>
            <person name="Huang Z."/>
            <person name="Zhu Q."/>
            <person name="Feng Y."/>
            <person name="Mount A."/>
            <person name="Hedgecock D."/>
            <person name="Xu Z."/>
            <person name="Liu Y."/>
            <person name="Domazet-Loso T."/>
            <person name="Du Y."/>
            <person name="Sun X."/>
            <person name="Zhang S."/>
            <person name="Liu B."/>
            <person name="Cheng P."/>
            <person name="Jiang X."/>
            <person name="Li J."/>
            <person name="Fan D."/>
            <person name="Wang W."/>
            <person name="Fu W."/>
            <person name="Wang T."/>
            <person name="Wang B."/>
            <person name="Zhang J."/>
            <person name="Peng Z."/>
            <person name="Li Y."/>
            <person name="Li N."/>
            <person name="Wang J."/>
            <person name="Chen M."/>
            <person name="He Y."/>
            <person name="Tan F."/>
            <person name="Song X."/>
            <person name="Zheng Q."/>
            <person name="Huang R."/>
            <person name="Yang H."/>
            <person name="Du X."/>
            <person name="Chen L."/>
            <person name="Yang M."/>
            <person name="Gaffney P.M."/>
            <person name="Wang S."/>
            <person name="Luo L."/>
            <person name="She Z."/>
            <person name="Ming Y."/>
            <person name="Huang W."/>
            <person name="Zhang S."/>
            <person name="Huang B."/>
            <person name="Zhang Y."/>
            <person name="Qu T."/>
            <person name="Ni P."/>
            <person name="Miao G."/>
            <person name="Wang J."/>
            <person name="Wang Q."/>
            <person name="Steinberg C.E."/>
            <person name="Wang H."/>
            <person name="Li N."/>
            <person name="Qian L."/>
            <person name="Zhang G."/>
            <person name="Li Y."/>
            <person name="Yang H."/>
            <person name="Liu X."/>
            <person name="Wang J."/>
            <person name="Yin Y."/>
            <person name="Wang J."/>
        </authorList>
    </citation>
    <scope>NUCLEOTIDE SEQUENCE [LARGE SCALE GENOMIC DNA]</scope>
    <source>
        <strain evidence="1">05x7-T-G4-1.051#20</strain>
    </source>
</reference>
<dbReference type="HOGENOM" id="CLU_2608335_0_0_1"/>
<evidence type="ECO:0000313" key="1">
    <source>
        <dbReference type="EMBL" id="EKC40082.1"/>
    </source>
</evidence>
<dbReference type="InParanoid" id="K1QTI4"/>
<gene>
    <name evidence="1" type="ORF">CGI_10026112</name>
</gene>
<protein>
    <recommendedName>
        <fullName evidence="2">RING-type domain-containing protein</fullName>
    </recommendedName>
</protein>
<dbReference type="EMBL" id="JH817826">
    <property type="protein sequence ID" value="EKC40082.1"/>
    <property type="molecule type" value="Genomic_DNA"/>
</dbReference>
<evidence type="ECO:0008006" key="2">
    <source>
        <dbReference type="Google" id="ProtNLM"/>
    </source>
</evidence>
<sequence length="79" mass="8967">MSEAKQLSPTEVIKALKCGVCWGYFNKPHTLKCGHSFCMSFLVRHVGRPCAFDIFCNDTHVSTLPFKNMSTTGKRREIK</sequence>
<proteinExistence type="predicted"/>
<dbReference type="SUPFAM" id="SSF57850">
    <property type="entry name" value="RING/U-box"/>
    <property type="match status" value="1"/>
</dbReference>
<accession>K1QTI4</accession>
<dbReference type="AlphaFoldDB" id="K1QTI4"/>